<evidence type="ECO:0000313" key="1">
    <source>
        <dbReference type="EMBL" id="CAD8176449.1"/>
    </source>
</evidence>
<dbReference type="Proteomes" id="UP000683925">
    <property type="component" value="Unassembled WGS sequence"/>
</dbReference>
<evidence type="ECO:0000313" key="2">
    <source>
        <dbReference type="Proteomes" id="UP000683925"/>
    </source>
</evidence>
<dbReference type="AlphaFoldDB" id="A0A8S1VLB8"/>
<organism evidence="1 2">
    <name type="scientific">Paramecium octaurelia</name>
    <dbReference type="NCBI Taxonomy" id="43137"/>
    <lineage>
        <taxon>Eukaryota</taxon>
        <taxon>Sar</taxon>
        <taxon>Alveolata</taxon>
        <taxon>Ciliophora</taxon>
        <taxon>Intramacronucleata</taxon>
        <taxon>Oligohymenophorea</taxon>
        <taxon>Peniculida</taxon>
        <taxon>Parameciidae</taxon>
        <taxon>Paramecium</taxon>
    </lineage>
</organism>
<name>A0A8S1VLB8_PAROT</name>
<gene>
    <name evidence="1" type="ORF">POCTA_138.1.T0670095</name>
</gene>
<accession>A0A8S1VLB8</accession>
<dbReference type="EMBL" id="CAJJDP010000066">
    <property type="protein sequence ID" value="CAD8176449.1"/>
    <property type="molecule type" value="Genomic_DNA"/>
</dbReference>
<reference evidence="1" key="1">
    <citation type="submission" date="2021-01" db="EMBL/GenBank/DDBJ databases">
        <authorList>
            <consortium name="Genoscope - CEA"/>
            <person name="William W."/>
        </authorList>
    </citation>
    <scope>NUCLEOTIDE SEQUENCE</scope>
</reference>
<keyword evidence="2" id="KW-1185">Reference proteome</keyword>
<sequence length="66" mass="7925">MNSQIIWIHLKFNPSEILFCMIILFSKECNSREVVIHKKQNKVDNLRCTLIEWREWSQGQCCISEI</sequence>
<proteinExistence type="predicted"/>
<protein>
    <submittedName>
        <fullName evidence="1">Uncharacterized protein</fullName>
    </submittedName>
</protein>
<comment type="caution">
    <text evidence="1">The sequence shown here is derived from an EMBL/GenBank/DDBJ whole genome shotgun (WGS) entry which is preliminary data.</text>
</comment>